<dbReference type="InterPro" id="IPR003661">
    <property type="entry name" value="HisK_dim/P_dom"/>
</dbReference>
<comment type="caution">
    <text evidence="6">The sequence shown here is derived from an EMBL/GenBank/DDBJ whole genome shotgun (WGS) entry which is preliminary data.</text>
</comment>
<keyword evidence="3" id="KW-0597">Phosphoprotein</keyword>
<keyword evidence="4" id="KW-1133">Transmembrane helix</keyword>
<dbReference type="CDD" id="cd00075">
    <property type="entry name" value="HATPase"/>
    <property type="match status" value="1"/>
</dbReference>
<evidence type="ECO:0000256" key="4">
    <source>
        <dbReference type="SAM" id="Phobius"/>
    </source>
</evidence>
<dbReference type="EMBL" id="MAAO01000006">
    <property type="protein sequence ID" value="OUR97317.1"/>
    <property type="molecule type" value="Genomic_DNA"/>
</dbReference>
<dbReference type="SUPFAM" id="SSF55874">
    <property type="entry name" value="ATPase domain of HSP90 chaperone/DNA topoisomerase II/histidine kinase"/>
    <property type="match status" value="1"/>
</dbReference>
<dbReference type="Proteomes" id="UP000196531">
    <property type="component" value="Unassembled WGS sequence"/>
</dbReference>
<dbReference type="InterPro" id="IPR036097">
    <property type="entry name" value="HisK_dim/P_sf"/>
</dbReference>
<evidence type="ECO:0000259" key="5">
    <source>
        <dbReference type="PROSITE" id="PS50109"/>
    </source>
</evidence>
<dbReference type="InterPro" id="IPR005467">
    <property type="entry name" value="His_kinase_dom"/>
</dbReference>
<evidence type="ECO:0000313" key="6">
    <source>
        <dbReference type="EMBL" id="OUR97317.1"/>
    </source>
</evidence>
<dbReference type="PANTHER" id="PTHR43547:SF2">
    <property type="entry name" value="HYBRID SIGNAL TRANSDUCTION HISTIDINE KINASE C"/>
    <property type="match status" value="1"/>
</dbReference>
<feature type="transmembrane region" description="Helical" evidence="4">
    <location>
        <begin position="20"/>
        <end position="37"/>
    </location>
</feature>
<dbReference type="SUPFAM" id="SSF47384">
    <property type="entry name" value="Homodimeric domain of signal transducing histidine kinase"/>
    <property type="match status" value="1"/>
</dbReference>
<feature type="transmembrane region" description="Helical" evidence="4">
    <location>
        <begin position="73"/>
        <end position="91"/>
    </location>
</feature>
<feature type="transmembrane region" description="Helical" evidence="4">
    <location>
        <begin position="132"/>
        <end position="152"/>
    </location>
</feature>
<feature type="domain" description="Histidine kinase" evidence="5">
    <location>
        <begin position="215"/>
        <end position="435"/>
    </location>
</feature>
<keyword evidence="4" id="KW-0812">Transmembrane</keyword>
<accession>A0A1Y5F8P6</accession>
<dbReference type="PANTHER" id="PTHR43547">
    <property type="entry name" value="TWO-COMPONENT HISTIDINE KINASE"/>
    <property type="match status" value="1"/>
</dbReference>
<dbReference type="Pfam" id="PF02518">
    <property type="entry name" value="HATPase_c"/>
    <property type="match status" value="1"/>
</dbReference>
<dbReference type="AlphaFoldDB" id="A0A1Y5F8P6"/>
<feature type="transmembrane region" description="Helical" evidence="4">
    <location>
        <begin position="97"/>
        <end position="116"/>
    </location>
</feature>
<dbReference type="Gene3D" id="3.30.565.10">
    <property type="entry name" value="Histidine kinase-like ATPase, C-terminal domain"/>
    <property type="match status" value="1"/>
</dbReference>
<proteinExistence type="predicted"/>
<comment type="catalytic activity">
    <reaction evidence="1">
        <text>ATP + protein L-histidine = ADP + protein N-phospho-L-histidine.</text>
        <dbReference type="EC" id="2.7.13.3"/>
    </reaction>
</comment>
<dbReference type="SMART" id="SM00387">
    <property type="entry name" value="HATPase_c"/>
    <property type="match status" value="1"/>
</dbReference>
<dbReference type="InterPro" id="IPR003594">
    <property type="entry name" value="HATPase_dom"/>
</dbReference>
<dbReference type="EC" id="2.7.13.3" evidence="2"/>
<feature type="transmembrane region" description="Helical" evidence="4">
    <location>
        <begin position="43"/>
        <end position="61"/>
    </location>
</feature>
<reference evidence="7" key="1">
    <citation type="journal article" date="2017" name="Proc. Natl. Acad. Sci. U.S.A.">
        <title>Simulation of Deepwater Horizon oil plume reveals substrate specialization within a complex community of hydrocarbon-degraders.</title>
        <authorList>
            <person name="Hu P."/>
            <person name="Dubinsky E.A."/>
            <person name="Probst A.J."/>
            <person name="Wang J."/>
            <person name="Sieber C.M.K."/>
            <person name="Tom L.M."/>
            <person name="Gardinali P."/>
            <person name="Banfield J.F."/>
            <person name="Atlas R.M."/>
            <person name="Andersen G.L."/>
        </authorList>
    </citation>
    <scope>NUCLEOTIDE SEQUENCE [LARGE SCALE GENOMIC DNA]</scope>
</reference>
<dbReference type="InterPro" id="IPR036890">
    <property type="entry name" value="HATPase_C_sf"/>
</dbReference>
<dbReference type="CDD" id="cd00082">
    <property type="entry name" value="HisKA"/>
    <property type="match status" value="1"/>
</dbReference>
<organism evidence="6 7">
    <name type="scientific">Halobacteriovorax marinus</name>
    <dbReference type="NCBI Taxonomy" id="97084"/>
    <lineage>
        <taxon>Bacteria</taxon>
        <taxon>Pseudomonadati</taxon>
        <taxon>Bdellovibrionota</taxon>
        <taxon>Bacteriovoracia</taxon>
        <taxon>Bacteriovoracales</taxon>
        <taxon>Halobacteriovoraceae</taxon>
        <taxon>Halobacteriovorax</taxon>
    </lineage>
</organism>
<keyword evidence="4" id="KW-0472">Membrane</keyword>
<protein>
    <recommendedName>
        <fullName evidence="2">histidine kinase</fullName>
        <ecNumber evidence="2">2.7.13.3</ecNumber>
    </recommendedName>
</protein>
<evidence type="ECO:0000313" key="7">
    <source>
        <dbReference type="Proteomes" id="UP000196531"/>
    </source>
</evidence>
<sequence>MVLNGFLYLKNRNTLYKQIFGLWATSLGVFLLGGVFQQHPLGVTLSFGLSVIPVVYFIFIHAKAIRYKYEIKLFSFCFLFILTPLTIFLFFKGYAPYIVGLPLTLGNVYVIGKYIFLIKRYRYNSLTFAQKLYFYGLVYAMLIQATFPISTLSPALSLMGWSLAFTIYVLFSITLPSFVLESIHLSEEKRLNDVVDLRTEELRSTLSDKESLFRTIIHDINNPLNTIMLSLEMYTELDGVKKDRVVSRAFKHVKLVHGIIEDVTAKYMEMVEDKISICSLQECFSMSHDIFAEKLNEKNISLRLICSGKSDYILNVDKISFVTSVLNNLISNAIKFSFDNSEIQVIASEVDGEITIEVKDFGSGMNKIKVNSLLNETLQTSTSGTSGEMGLGLGFNQVKHYVESLAGSIELSSKEQSLASSGSGTSVKMFFDRYNLSGTTSETDSSTIQ</sequence>
<evidence type="ECO:0000256" key="3">
    <source>
        <dbReference type="ARBA" id="ARBA00022553"/>
    </source>
</evidence>
<gene>
    <name evidence="6" type="ORF">A9Q84_13410</name>
</gene>
<evidence type="ECO:0000256" key="2">
    <source>
        <dbReference type="ARBA" id="ARBA00012438"/>
    </source>
</evidence>
<name>A0A1Y5F8P6_9BACT</name>
<dbReference type="GO" id="GO:0000155">
    <property type="term" value="F:phosphorelay sensor kinase activity"/>
    <property type="evidence" value="ECO:0007669"/>
    <property type="project" value="InterPro"/>
</dbReference>
<dbReference type="PROSITE" id="PS50109">
    <property type="entry name" value="HIS_KIN"/>
    <property type="match status" value="1"/>
</dbReference>
<evidence type="ECO:0000256" key="1">
    <source>
        <dbReference type="ARBA" id="ARBA00000085"/>
    </source>
</evidence>
<feature type="transmembrane region" description="Helical" evidence="4">
    <location>
        <begin position="158"/>
        <end position="180"/>
    </location>
</feature>